<reference evidence="1 2" key="1">
    <citation type="submission" date="2013-05" db="EMBL/GenBank/DDBJ databases">
        <title>The Genome Sequence of Corynebacterium pyruviciproducens 1773O (ATCC BAA-1742).</title>
        <authorList>
            <consortium name="The Broad Institute Genomics Platform"/>
            <person name="Earl A."/>
            <person name="Ward D."/>
            <person name="Feldgarden M."/>
            <person name="Gevers D."/>
            <person name="Tong J."/>
            <person name="Walker B."/>
            <person name="Young S."/>
            <person name="Zeng Q."/>
            <person name="Gargeya S."/>
            <person name="Fitzgerald M."/>
            <person name="Haas B."/>
            <person name="Abouelleil A."/>
            <person name="Allen A.W."/>
            <person name="Alvarado L."/>
            <person name="Arachchi H.M."/>
            <person name="Berlin A.M."/>
            <person name="Chapman S.B."/>
            <person name="Gainer-Dewar J."/>
            <person name="Goldberg J."/>
            <person name="Griggs A."/>
            <person name="Gujja S."/>
            <person name="Hansen M."/>
            <person name="Howarth C."/>
            <person name="Imamovic A."/>
            <person name="Ireland A."/>
            <person name="Larimer J."/>
            <person name="McCowan C."/>
            <person name="Murphy C."/>
            <person name="Pearson M."/>
            <person name="Poon T.W."/>
            <person name="Priest M."/>
            <person name="Roberts A."/>
            <person name="Saif S."/>
            <person name="Shea T."/>
            <person name="Sisk P."/>
            <person name="Sykes S."/>
            <person name="Wortman J."/>
            <person name="Nusbaum C."/>
            <person name="Birren B."/>
        </authorList>
    </citation>
    <scope>NUCLEOTIDE SEQUENCE [LARGE SCALE GENOMIC DNA]</scope>
    <source>
        <strain evidence="1 2">ATCC BAA-1742</strain>
    </source>
</reference>
<dbReference type="RefSeq" id="WP_016458056.1">
    <property type="nucleotide sequence ID" value="NZ_KE150446.1"/>
</dbReference>
<dbReference type="HOGENOM" id="CLU_127487_0_1_11"/>
<dbReference type="Pfam" id="PF12900">
    <property type="entry name" value="Pyridox_ox_2"/>
    <property type="match status" value="1"/>
</dbReference>
<evidence type="ECO:0000313" key="2">
    <source>
        <dbReference type="Proteomes" id="UP000014408"/>
    </source>
</evidence>
<dbReference type="Gene3D" id="2.30.110.10">
    <property type="entry name" value="Electron Transport, Fmn-binding Protein, Chain A"/>
    <property type="match status" value="1"/>
</dbReference>
<gene>
    <name evidence="1" type="ORF">HMPREF1219_01300</name>
</gene>
<dbReference type="PATRIC" id="fig|1125779.3.peg.1274"/>
<name>S2YYJ6_9CORY</name>
<dbReference type="AlphaFoldDB" id="S2YYJ6"/>
<evidence type="ECO:0000313" key="1">
    <source>
        <dbReference type="EMBL" id="EPD69428.1"/>
    </source>
</evidence>
<proteinExistence type="predicted"/>
<dbReference type="EMBL" id="ATBY01000013">
    <property type="protein sequence ID" value="EPD69428.1"/>
    <property type="molecule type" value="Genomic_DNA"/>
</dbReference>
<dbReference type="InterPro" id="IPR012349">
    <property type="entry name" value="Split_barrel_FMN-bd"/>
</dbReference>
<evidence type="ECO:0008006" key="3">
    <source>
        <dbReference type="Google" id="ProtNLM"/>
    </source>
</evidence>
<dbReference type="Proteomes" id="UP000014408">
    <property type="component" value="Unassembled WGS sequence"/>
</dbReference>
<dbReference type="InterPro" id="IPR024747">
    <property type="entry name" value="Pyridox_Oxase-rel"/>
</dbReference>
<comment type="caution">
    <text evidence="1">The sequence shown here is derived from an EMBL/GenBank/DDBJ whole genome shotgun (WGS) entry which is preliminary data.</text>
</comment>
<sequence length="138" mass="15472">MSDSPITVLPEDDAIDKLQTNDFGRIGIRHEDDVDIIPINYVTEGTTIYFRTAEGNKLSTIMANPRVAFEIDHVDVNTAWSVLVKGTATRITSTEEENHAESLGLEPWVPTLKYNWVKIVPDTIEGRAFELGPEPARY</sequence>
<protein>
    <recommendedName>
        <fullName evidence="3">Pyridoxamine 5'-phosphate oxidase putative domain-containing protein</fullName>
    </recommendedName>
</protein>
<dbReference type="STRING" id="1125779.HMPREF1219_01300"/>
<accession>S2YYJ6</accession>
<dbReference type="eggNOG" id="COG3467">
    <property type="taxonomic scope" value="Bacteria"/>
</dbReference>
<organism evidence="1 2">
    <name type="scientific">Corynebacterium pyruviciproducens ATCC BAA-1742</name>
    <dbReference type="NCBI Taxonomy" id="1125779"/>
    <lineage>
        <taxon>Bacteria</taxon>
        <taxon>Bacillati</taxon>
        <taxon>Actinomycetota</taxon>
        <taxon>Actinomycetes</taxon>
        <taxon>Mycobacteriales</taxon>
        <taxon>Corynebacteriaceae</taxon>
        <taxon>Corynebacterium</taxon>
    </lineage>
</organism>
<dbReference type="SUPFAM" id="SSF50475">
    <property type="entry name" value="FMN-binding split barrel"/>
    <property type="match status" value="1"/>
</dbReference>
<keyword evidence="2" id="KW-1185">Reference proteome</keyword>